<reference evidence="1" key="1">
    <citation type="journal article" date="2015" name="Nature">
        <title>Complex archaea that bridge the gap between prokaryotes and eukaryotes.</title>
        <authorList>
            <person name="Spang A."/>
            <person name="Saw J.H."/>
            <person name="Jorgensen S.L."/>
            <person name="Zaremba-Niedzwiedzka K."/>
            <person name="Martijn J."/>
            <person name="Lind A.E."/>
            <person name="van Eijk R."/>
            <person name="Schleper C."/>
            <person name="Guy L."/>
            <person name="Ettema T.J."/>
        </authorList>
    </citation>
    <scope>NUCLEOTIDE SEQUENCE</scope>
</reference>
<gene>
    <name evidence="1" type="ORF">LCGC14_2319710</name>
</gene>
<comment type="caution">
    <text evidence="1">The sequence shown here is derived from an EMBL/GenBank/DDBJ whole genome shotgun (WGS) entry which is preliminary data.</text>
</comment>
<proteinExistence type="predicted"/>
<name>A0A0F9CIR4_9ZZZZ</name>
<organism evidence="1">
    <name type="scientific">marine sediment metagenome</name>
    <dbReference type="NCBI Taxonomy" id="412755"/>
    <lineage>
        <taxon>unclassified sequences</taxon>
        <taxon>metagenomes</taxon>
        <taxon>ecological metagenomes</taxon>
    </lineage>
</organism>
<sequence length="38" mass="4099">MESWVVGYGEGDVERHVGIEAGGSAPPPIRLRVVSDYI</sequence>
<evidence type="ECO:0000313" key="1">
    <source>
        <dbReference type="EMBL" id="KKL49019.1"/>
    </source>
</evidence>
<dbReference type="AlphaFoldDB" id="A0A0F9CIR4"/>
<protein>
    <submittedName>
        <fullName evidence="1">Uncharacterized protein</fullName>
    </submittedName>
</protein>
<dbReference type="EMBL" id="LAZR01033113">
    <property type="protein sequence ID" value="KKL49019.1"/>
    <property type="molecule type" value="Genomic_DNA"/>
</dbReference>
<accession>A0A0F9CIR4</accession>